<keyword evidence="5" id="KW-1185">Reference proteome</keyword>
<dbReference type="InterPro" id="IPR003362">
    <property type="entry name" value="Bact_transf"/>
</dbReference>
<accession>A0ABQ2PYM2</accession>
<gene>
    <name evidence="4" type="ORF">GCM10008021_22010</name>
</gene>
<feature type="domain" description="Glycosyltransferase subfamily 4-like N-terminal" evidence="3">
    <location>
        <begin position="31"/>
        <end position="175"/>
    </location>
</feature>
<dbReference type="Pfam" id="PF13579">
    <property type="entry name" value="Glyco_trans_4_4"/>
    <property type="match status" value="1"/>
</dbReference>
<dbReference type="PANTHER" id="PTHR30576:SF8">
    <property type="entry name" value="UNDECAPRENYL-PHOSPHATE GALACTOSE PHOSPHOTRANSFERASE"/>
    <property type="match status" value="1"/>
</dbReference>
<dbReference type="PANTHER" id="PTHR30576">
    <property type="entry name" value="COLANIC BIOSYNTHESIS UDP-GLUCOSE LIPID CARRIER TRANSFERASE"/>
    <property type="match status" value="1"/>
</dbReference>
<name>A0ABQ2PYM2_9DEIO</name>
<evidence type="ECO:0000259" key="3">
    <source>
        <dbReference type="Pfam" id="PF13579"/>
    </source>
</evidence>
<proteinExistence type="inferred from homology"/>
<evidence type="ECO:0000256" key="1">
    <source>
        <dbReference type="ARBA" id="ARBA00006464"/>
    </source>
</evidence>
<dbReference type="EMBL" id="BMLZ01000030">
    <property type="protein sequence ID" value="GGP30550.1"/>
    <property type="molecule type" value="Genomic_DNA"/>
</dbReference>
<evidence type="ECO:0008006" key="6">
    <source>
        <dbReference type="Google" id="ProtNLM"/>
    </source>
</evidence>
<reference evidence="5" key="1">
    <citation type="journal article" date="2019" name="Int. J. Syst. Evol. Microbiol.">
        <title>The Global Catalogue of Microorganisms (GCM) 10K type strain sequencing project: providing services to taxonomists for standard genome sequencing and annotation.</title>
        <authorList>
            <consortium name="The Broad Institute Genomics Platform"/>
            <consortium name="The Broad Institute Genome Sequencing Center for Infectious Disease"/>
            <person name="Wu L."/>
            <person name="Ma J."/>
        </authorList>
    </citation>
    <scope>NUCLEOTIDE SEQUENCE [LARGE SCALE GENOMIC DNA]</scope>
    <source>
        <strain evidence="5">CGMCC 1.8884</strain>
    </source>
</reference>
<sequence>MRRYEKAILFAVTSSVSLGFLRGHVGLLSGRGWRTGVSAAPTTLGQLQTFAAQEQASAFPVPMEREISLGADLKALVTMYRTLRTFRPTVTNVGTPKAGLIGGLAATAARVPVRIYTLHGLRMETAQGNKGRLLQATERLAMACAHRVVCVSPSLRERVHELGLAPAHKTVVLGAGSPNGVREPPPTDPTATAMHRERLGLKETQPVIGFVGRFTRDKGMAELMGAFRQVQQQVPEAALLLIGDYEAGDPVAAEVRDLIEQTPGVVRTGFVPDVYPYYPLMNVLALPTYREGFPTVALEASAFGLPLVTTDATGARDAVQDGVTGWRVPVGDAAALGVALTAALTDPAEARRRGEAGRAWVLKHFDPEQVQERWATYYDELLRWRELGEQHLGKRWLDVALAGGALIALSGPLLVLSLLVRSRLGSPVLFKQVRPGLGGQPFTMYKFRTMTDERGSDGELLPDAVRLTAFGKFLRSTSLDELPELWNVLRGDMSLVGPRPLLMSYLPLYSEQQARRHEVRPGITGWAQVNGRNALSWDEKFEYDVWYVENRSFALDLKILLMTLQKVVKRDGISADGEATMPRFSGTGP</sequence>
<dbReference type="Proteomes" id="UP000630135">
    <property type="component" value="Unassembled WGS sequence"/>
</dbReference>
<evidence type="ECO:0000313" key="4">
    <source>
        <dbReference type="EMBL" id="GGP30550.1"/>
    </source>
</evidence>
<comment type="similarity">
    <text evidence="1">Belongs to the bacterial sugar transferase family.</text>
</comment>
<comment type="caution">
    <text evidence="4">The sequence shown here is derived from an EMBL/GenBank/DDBJ whole genome shotgun (WGS) entry which is preliminary data.</text>
</comment>
<evidence type="ECO:0000313" key="5">
    <source>
        <dbReference type="Proteomes" id="UP000630135"/>
    </source>
</evidence>
<dbReference type="SUPFAM" id="SSF53756">
    <property type="entry name" value="UDP-Glycosyltransferase/glycogen phosphorylase"/>
    <property type="match status" value="1"/>
</dbReference>
<protein>
    <recommendedName>
        <fullName evidence="6">Glycosyltransferase</fullName>
    </recommendedName>
</protein>
<dbReference type="CDD" id="cd03808">
    <property type="entry name" value="GT4_CapM-like"/>
    <property type="match status" value="1"/>
</dbReference>
<organism evidence="4 5">
    <name type="scientific">Deinococcus wulumuqiensis</name>
    <dbReference type="NCBI Taxonomy" id="980427"/>
    <lineage>
        <taxon>Bacteria</taxon>
        <taxon>Thermotogati</taxon>
        <taxon>Deinococcota</taxon>
        <taxon>Deinococci</taxon>
        <taxon>Deinococcales</taxon>
        <taxon>Deinococcaceae</taxon>
        <taxon>Deinococcus</taxon>
    </lineage>
</organism>
<evidence type="ECO:0000259" key="2">
    <source>
        <dbReference type="Pfam" id="PF02397"/>
    </source>
</evidence>
<dbReference type="Pfam" id="PF13692">
    <property type="entry name" value="Glyco_trans_1_4"/>
    <property type="match status" value="1"/>
</dbReference>
<dbReference type="Pfam" id="PF02397">
    <property type="entry name" value="Bac_transf"/>
    <property type="match status" value="1"/>
</dbReference>
<dbReference type="Gene3D" id="3.40.50.2000">
    <property type="entry name" value="Glycogen Phosphorylase B"/>
    <property type="match status" value="2"/>
</dbReference>
<dbReference type="InterPro" id="IPR028098">
    <property type="entry name" value="Glyco_trans_4-like_N"/>
</dbReference>
<feature type="domain" description="Bacterial sugar transferase" evidence="2">
    <location>
        <begin position="394"/>
        <end position="569"/>
    </location>
</feature>